<organism evidence="1 2">
    <name type="scientific">Deinococcus ruber</name>
    <dbReference type="NCBI Taxonomy" id="1848197"/>
    <lineage>
        <taxon>Bacteria</taxon>
        <taxon>Thermotogati</taxon>
        <taxon>Deinococcota</taxon>
        <taxon>Deinococci</taxon>
        <taxon>Deinococcales</taxon>
        <taxon>Deinococcaceae</taxon>
        <taxon>Deinococcus</taxon>
    </lineage>
</organism>
<dbReference type="Proteomes" id="UP000603865">
    <property type="component" value="Unassembled WGS sequence"/>
</dbReference>
<gene>
    <name evidence="1" type="ORF">GCM10008957_56350</name>
</gene>
<accession>A0A918FJ34</accession>
<keyword evidence="2" id="KW-1185">Reference proteome</keyword>
<name>A0A918FJ34_9DEIO</name>
<comment type="caution">
    <text evidence="1">The sequence shown here is derived from an EMBL/GenBank/DDBJ whole genome shotgun (WGS) entry which is preliminary data.</text>
</comment>
<proteinExistence type="predicted"/>
<reference evidence="1" key="1">
    <citation type="journal article" date="2014" name="Int. J. Syst. Evol. Microbiol.">
        <title>Complete genome sequence of Corynebacterium casei LMG S-19264T (=DSM 44701T), isolated from a smear-ripened cheese.</title>
        <authorList>
            <consortium name="US DOE Joint Genome Institute (JGI-PGF)"/>
            <person name="Walter F."/>
            <person name="Albersmeier A."/>
            <person name="Kalinowski J."/>
            <person name="Ruckert C."/>
        </authorList>
    </citation>
    <scope>NUCLEOTIDE SEQUENCE</scope>
    <source>
        <strain evidence="1">JCM 31311</strain>
    </source>
</reference>
<evidence type="ECO:0000313" key="1">
    <source>
        <dbReference type="EMBL" id="GGR40735.1"/>
    </source>
</evidence>
<evidence type="ECO:0000313" key="2">
    <source>
        <dbReference type="Proteomes" id="UP000603865"/>
    </source>
</evidence>
<reference evidence="1" key="2">
    <citation type="submission" date="2020-09" db="EMBL/GenBank/DDBJ databases">
        <authorList>
            <person name="Sun Q."/>
            <person name="Ohkuma M."/>
        </authorList>
    </citation>
    <scope>NUCLEOTIDE SEQUENCE</scope>
    <source>
        <strain evidence="1">JCM 31311</strain>
    </source>
</reference>
<dbReference type="EMBL" id="BMQL01000108">
    <property type="protein sequence ID" value="GGR40735.1"/>
    <property type="molecule type" value="Genomic_DNA"/>
</dbReference>
<sequence>MQADVLSVTLPSPWVYQDALPMPFSRAAPLTLTTPTGRPRNTIRERLLQHIHHTPQHLRTLSPTISTCQPATAIAAALTLHAEGLARVTQLPSGELAIARREQVLSS</sequence>
<dbReference type="AlphaFoldDB" id="A0A918FJ34"/>
<protein>
    <submittedName>
        <fullName evidence="1">Uncharacterized protein</fullName>
    </submittedName>
</protein>